<reference evidence="13" key="2">
    <citation type="submission" date="2015-06" db="UniProtKB">
        <authorList>
            <consortium name="EnsemblMetazoa"/>
        </authorList>
    </citation>
    <scope>IDENTIFICATION</scope>
</reference>
<dbReference type="SUPFAM" id="SSF50814">
    <property type="entry name" value="Lipocalins"/>
    <property type="match status" value="1"/>
</dbReference>
<gene>
    <name evidence="13" type="primary">107362916</name>
</gene>
<evidence type="ECO:0000313" key="13">
    <source>
        <dbReference type="EnsemblMetazoa" id="tetur09g04920.1"/>
    </source>
</evidence>
<dbReference type="OrthoDB" id="565904at2759"/>
<dbReference type="AlphaFoldDB" id="T1KE11"/>
<dbReference type="KEGG" id="tut:107362916"/>
<dbReference type="PIRSF" id="PIRSF036893">
    <property type="entry name" value="Lipocalin_ApoD"/>
    <property type="match status" value="1"/>
</dbReference>
<keyword evidence="8" id="KW-1015">Disulfide bond</keyword>
<comment type="subcellular location">
    <subcellularLocation>
        <location evidence="1">Secreted</location>
    </subcellularLocation>
</comment>
<evidence type="ECO:0000259" key="12">
    <source>
        <dbReference type="Pfam" id="PF00061"/>
    </source>
</evidence>
<organism evidence="13 14">
    <name type="scientific">Tetranychus urticae</name>
    <name type="common">Two-spotted spider mite</name>
    <dbReference type="NCBI Taxonomy" id="32264"/>
    <lineage>
        <taxon>Eukaryota</taxon>
        <taxon>Metazoa</taxon>
        <taxon>Ecdysozoa</taxon>
        <taxon>Arthropoda</taxon>
        <taxon>Chelicerata</taxon>
        <taxon>Arachnida</taxon>
        <taxon>Acari</taxon>
        <taxon>Acariformes</taxon>
        <taxon>Trombidiformes</taxon>
        <taxon>Prostigmata</taxon>
        <taxon>Eleutherengona</taxon>
        <taxon>Raphignathae</taxon>
        <taxon>Tetranychoidea</taxon>
        <taxon>Tetranychidae</taxon>
        <taxon>Tetranychus</taxon>
    </lineage>
</organism>
<evidence type="ECO:0000256" key="7">
    <source>
        <dbReference type="ARBA" id="ARBA00023121"/>
    </source>
</evidence>
<dbReference type="Pfam" id="PF00061">
    <property type="entry name" value="Lipocalin"/>
    <property type="match status" value="1"/>
</dbReference>
<evidence type="ECO:0000256" key="4">
    <source>
        <dbReference type="ARBA" id="ARBA00022448"/>
    </source>
</evidence>
<keyword evidence="9" id="KW-0325">Glycoprotein</keyword>
<keyword evidence="6 10" id="KW-0732">Signal</keyword>
<dbReference type="InterPro" id="IPR022272">
    <property type="entry name" value="Lipocalin_CS"/>
</dbReference>
<dbReference type="EnsemblMetazoa" id="tetur09g04920.1">
    <property type="protein sequence ID" value="tetur09g04920.1"/>
    <property type="gene ID" value="tetur09g04920"/>
</dbReference>
<accession>T1KE11</accession>
<dbReference type="eggNOG" id="KOG4824">
    <property type="taxonomic scope" value="Eukaryota"/>
</dbReference>
<evidence type="ECO:0000313" key="14">
    <source>
        <dbReference type="Proteomes" id="UP000015104"/>
    </source>
</evidence>
<protein>
    <recommendedName>
        <fullName evidence="3">Apolipoprotein D</fullName>
    </recommendedName>
</protein>
<dbReference type="GO" id="GO:0031409">
    <property type="term" value="F:pigment binding"/>
    <property type="evidence" value="ECO:0007669"/>
    <property type="project" value="InterPro"/>
</dbReference>
<sequence length="193" mass="21599">MNQFFVLCVFAFAFAPTFEARGLFQSLTGSVKPGKCPEPTRLPQPFELKQFLGTWYEIKSTKPVFEKDLRCVQANYQLDSATGNVVVNNSGVYVSNNTIFTVGTAKTTKQDNVLSVKFLPYSPAAQYWVVDTDYKGYALVVSCNNVFGLFNFRDVWVLSRNPTLEDATVKNLVAKLDSVGIKDTQLFDTLQNC</sequence>
<evidence type="ECO:0000256" key="9">
    <source>
        <dbReference type="ARBA" id="ARBA00023180"/>
    </source>
</evidence>
<evidence type="ECO:0000256" key="3">
    <source>
        <dbReference type="ARBA" id="ARBA00019890"/>
    </source>
</evidence>
<dbReference type="OMA" id="ANIQFLW"/>
<dbReference type="GO" id="GO:0008289">
    <property type="term" value="F:lipid binding"/>
    <property type="evidence" value="ECO:0007669"/>
    <property type="project" value="UniProtKB-KW"/>
</dbReference>
<proteinExistence type="inferred from homology"/>
<dbReference type="GO" id="GO:0000302">
    <property type="term" value="P:response to reactive oxygen species"/>
    <property type="evidence" value="ECO:0007669"/>
    <property type="project" value="TreeGrafter"/>
</dbReference>
<evidence type="ECO:0000256" key="10">
    <source>
        <dbReference type="PIRNR" id="PIRNR036893"/>
    </source>
</evidence>
<evidence type="ECO:0000256" key="11">
    <source>
        <dbReference type="RuleBase" id="RU003695"/>
    </source>
</evidence>
<dbReference type="GO" id="GO:0005737">
    <property type="term" value="C:cytoplasm"/>
    <property type="evidence" value="ECO:0007669"/>
    <property type="project" value="TreeGrafter"/>
</dbReference>
<dbReference type="GO" id="GO:0006629">
    <property type="term" value="P:lipid metabolic process"/>
    <property type="evidence" value="ECO:0007669"/>
    <property type="project" value="TreeGrafter"/>
</dbReference>
<feature type="domain" description="Lipocalin/cytosolic fatty-acid binding" evidence="12">
    <location>
        <begin position="53"/>
        <end position="191"/>
    </location>
</feature>
<dbReference type="InterPro" id="IPR022271">
    <property type="entry name" value="Lipocalin_ApoD"/>
</dbReference>
<dbReference type="PANTHER" id="PTHR10612:SF34">
    <property type="entry name" value="APOLIPOPROTEIN D"/>
    <property type="match status" value="1"/>
</dbReference>
<dbReference type="InterPro" id="IPR000566">
    <property type="entry name" value="Lipocln_cytosolic_FA-bd_dom"/>
</dbReference>
<keyword evidence="5" id="KW-0964">Secreted</keyword>
<keyword evidence="7" id="KW-0446">Lipid-binding</keyword>
<keyword evidence="14" id="KW-1185">Reference proteome</keyword>
<dbReference type="InterPro" id="IPR012674">
    <property type="entry name" value="Calycin"/>
</dbReference>
<dbReference type="HOGENOM" id="CLU_068449_2_1_1"/>
<feature type="signal peptide" evidence="10">
    <location>
        <begin position="1"/>
        <end position="20"/>
    </location>
</feature>
<reference evidence="14" key="1">
    <citation type="submission" date="2011-08" db="EMBL/GenBank/DDBJ databases">
        <authorList>
            <person name="Rombauts S."/>
        </authorList>
    </citation>
    <scope>NUCLEOTIDE SEQUENCE</scope>
    <source>
        <strain evidence="14">London</strain>
    </source>
</reference>
<keyword evidence="4" id="KW-0813">Transport</keyword>
<evidence type="ECO:0000256" key="5">
    <source>
        <dbReference type="ARBA" id="ARBA00022525"/>
    </source>
</evidence>
<evidence type="ECO:0000256" key="6">
    <source>
        <dbReference type="ARBA" id="ARBA00022729"/>
    </source>
</evidence>
<dbReference type="InterPro" id="IPR003057">
    <property type="entry name" value="Invtbrt_color"/>
</dbReference>
<comment type="similarity">
    <text evidence="2 10 11">Belongs to the calycin superfamily. Lipocalin family.</text>
</comment>
<dbReference type="Gene3D" id="2.40.128.20">
    <property type="match status" value="1"/>
</dbReference>
<evidence type="ECO:0000256" key="1">
    <source>
        <dbReference type="ARBA" id="ARBA00004613"/>
    </source>
</evidence>
<dbReference type="PROSITE" id="PS00213">
    <property type="entry name" value="LIPOCALIN"/>
    <property type="match status" value="1"/>
</dbReference>
<dbReference type="Proteomes" id="UP000015104">
    <property type="component" value="Unassembled WGS sequence"/>
</dbReference>
<dbReference type="GO" id="GO:0005576">
    <property type="term" value="C:extracellular region"/>
    <property type="evidence" value="ECO:0007669"/>
    <property type="project" value="UniProtKB-SubCell"/>
</dbReference>
<dbReference type="FunFam" id="2.40.128.20:FF:000003">
    <property type="entry name" value="Apolipoprotein D"/>
    <property type="match status" value="1"/>
</dbReference>
<dbReference type="PRINTS" id="PR01273">
    <property type="entry name" value="INVTBRTCOLOR"/>
</dbReference>
<feature type="chain" id="PRO_5013434922" description="Apolipoprotein D" evidence="10">
    <location>
        <begin position="21"/>
        <end position="193"/>
    </location>
</feature>
<evidence type="ECO:0000256" key="2">
    <source>
        <dbReference type="ARBA" id="ARBA00006889"/>
    </source>
</evidence>
<dbReference type="EMBL" id="CAEY01002033">
    <property type="status" value="NOT_ANNOTATED_CDS"/>
    <property type="molecule type" value="Genomic_DNA"/>
</dbReference>
<name>T1KE11_TETUR</name>
<evidence type="ECO:0000256" key="8">
    <source>
        <dbReference type="ARBA" id="ARBA00023157"/>
    </source>
</evidence>
<dbReference type="PANTHER" id="PTHR10612">
    <property type="entry name" value="APOLIPOPROTEIN D"/>
    <property type="match status" value="1"/>
</dbReference>